<dbReference type="PANTHER" id="PTHR42780">
    <property type="entry name" value="SOLEUCYL-TRNA SYNTHETASE"/>
    <property type="match status" value="1"/>
</dbReference>
<dbReference type="Pfam" id="PF00133">
    <property type="entry name" value="tRNA-synt_1"/>
    <property type="match status" value="2"/>
</dbReference>
<reference evidence="18 19" key="1">
    <citation type="journal article" date="2016" name="Nat. Commun.">
        <title>Thousands of microbial genomes shed light on interconnected biogeochemical processes in an aquifer system.</title>
        <authorList>
            <person name="Anantharaman K."/>
            <person name="Brown C.T."/>
            <person name="Hug L.A."/>
            <person name="Sharon I."/>
            <person name="Castelle C.J."/>
            <person name="Probst A.J."/>
            <person name="Thomas B.C."/>
            <person name="Singh A."/>
            <person name="Wilkins M.J."/>
            <person name="Karaoz U."/>
            <person name="Brodie E.L."/>
            <person name="Williams K.H."/>
            <person name="Hubbard S.S."/>
            <person name="Banfield J.F."/>
        </authorList>
    </citation>
    <scope>NUCLEOTIDE SEQUENCE [LARGE SCALE GENOMIC DNA]</scope>
</reference>
<dbReference type="InterPro" id="IPR023586">
    <property type="entry name" value="Ile-tRNA-ligase_type2"/>
</dbReference>
<feature type="domain" description="Aminoacyl-tRNA synthetase class Ia" evidence="16">
    <location>
        <begin position="725"/>
        <end position="852"/>
    </location>
</feature>
<dbReference type="STRING" id="1797529.A2570_00640"/>
<evidence type="ECO:0000256" key="3">
    <source>
        <dbReference type="ARBA" id="ARBA00007078"/>
    </source>
</evidence>
<keyword evidence="9" id="KW-0547">Nucleotide-binding</keyword>
<dbReference type="GO" id="GO:0046872">
    <property type="term" value="F:metal ion binding"/>
    <property type="evidence" value="ECO:0007669"/>
    <property type="project" value="UniProtKB-KW"/>
</dbReference>
<comment type="cofactor">
    <cofactor evidence="1">
        <name>Zn(2+)</name>
        <dbReference type="ChEBI" id="CHEBI:29105"/>
    </cofactor>
</comment>
<comment type="function">
    <text evidence="14">Catalyzes the attachment of isoleucine to tRNA(Ile). As IleRS can inadvertently accommodate and process structurally similar amino acids such as valine, to avoid such errors it has two additional distinct tRNA(Ile)-dependent editing activities. One activity is designated as 'pretransfer' editing and involves the hydrolysis of activated Val-AMP. The other activity is designated 'posttransfer' editing and involves deacylation of mischarged Val-tRNA(Ile).</text>
</comment>
<dbReference type="CDD" id="cd07067">
    <property type="entry name" value="HP_PGM_like"/>
    <property type="match status" value="1"/>
</dbReference>
<keyword evidence="12" id="KW-0648">Protein biosynthesis</keyword>
<dbReference type="Proteomes" id="UP000178570">
    <property type="component" value="Unassembled WGS sequence"/>
</dbReference>
<comment type="subcellular location">
    <subcellularLocation>
        <location evidence="2">Cytoplasm</location>
    </subcellularLocation>
</comment>
<evidence type="ECO:0000256" key="15">
    <source>
        <dbReference type="ARBA" id="ARBA00048359"/>
    </source>
</evidence>
<dbReference type="SUPFAM" id="SSF53254">
    <property type="entry name" value="Phosphoglycerate mutase-like"/>
    <property type="match status" value="1"/>
</dbReference>
<dbReference type="Gene3D" id="3.40.50.620">
    <property type="entry name" value="HUPs"/>
    <property type="match status" value="2"/>
</dbReference>
<accession>A0A1G1XM41</accession>
<evidence type="ECO:0000313" key="19">
    <source>
        <dbReference type="Proteomes" id="UP000178570"/>
    </source>
</evidence>
<dbReference type="SUPFAM" id="SSF52374">
    <property type="entry name" value="Nucleotidylyl transferase"/>
    <property type="match status" value="1"/>
</dbReference>
<sequence length="1195" mass="138092">MEETKKQPSLSELEQKTLGFWEKEKVFEKLQAEERDKNFVFYEGPPTANAGPGFHHVIARAFKDIIPRYKTLKGYSVLRKAGWDTHGLPVEIQIEKKLGFKSKPEIEKYGIDKFNRLCQESVWEFKQIWDKFTERIGYWVDLKNPYVTYDTDYMESVWWILKKIWDKGLMEKDYKVVPYCARCGTPLSSHEVALGYEDVEETSVYLKFKVEKSGLPFDTAQGMPVDKDIYLLAWTTTPWTLPGNVALAVNPEIDYVFIKVNSGEVFILAKNRLSILSEKYEVIKEVKGKDLVGMRYEPLFDYLQKQNPKNIENAFQVLPASFATDTDGTGIVHTAVMYGEDDFNLGKQTNLPFFHTVDANGKFIDAVEEWKGIWVKDADPLVRAWLQKEDKLLKEEKITHTYPFCWRCKTPLLYYAYSSWFIRMNKVKQKLIENNKKIHWEPEHLQQGRFGEWLRELKDWALSRDRYWGTPLPVWECEKDSNHKFVVGSLTDFSEHALSKNKYLLIRHGESQSIIDNLLIDFSGDQKIPNHLTENGKQQVIGLAQKIATEKIDVFVVSDLTRTKETAEILKSNFPEAELIYDKRLREVDAGILSGKPIKDYDSSFKGSDWFGFKPEGGESFQDVLNRSFELFKELEKKYFGQTIALVSHKGVLSTLWSGLNNNDHGVPGSRKFGLAESREFVSKNLPYNEKNEIDLHRPYVDDIFLKCTECAASNATGMSDAVGSKMLRVKEVIDVWFDSGAMPLAQFHFPFEQMNQGDDPAKIDYQKLIREKLPFPGDYISEAIDQTRGWFYTLLAISTALDLGPSYLNVVCVGHVLDKNGEKMSKSKGNIVDPWQMIEKYGADSLRWYFYTVNSPGEYKKFSEKDLAVFSQELMTVSNVLKFFELYSPELNRIGLGEAGALEKSNLEPQNLLDKWILSRLEVISSGVDKNLSEYKIFEASRLLREFFDDLSRWYLRRSRKRFQKPESQEQFEKDLQFFAGILLELAKLMAPFTPFLAEQIWQSINNKLINKKESSVHLSLWQELPVVSDSEKIISEMTRVRKIAEQGLALRAKAGIKVRQPLQALKLLNMNISEDAKQILCEELNVKEVETVRKFSEGIVFEEGVGLDTRITEELRNAGLAREYIRILQEKRQEKGYLPQEKARRYSVDEPSFMELYEVSGSTNTILVRQVPPENVREEIEINGQKYVIGLEK</sequence>
<evidence type="ECO:0000256" key="5">
    <source>
        <dbReference type="ARBA" id="ARBA00013165"/>
    </source>
</evidence>
<dbReference type="SUPFAM" id="SSF47323">
    <property type="entry name" value="Anticodon-binding domain of a subclass of class I aminoacyl-tRNA synthetases"/>
    <property type="match status" value="1"/>
</dbReference>
<dbReference type="GO" id="GO:0002161">
    <property type="term" value="F:aminoacyl-tRNA deacylase activity"/>
    <property type="evidence" value="ECO:0007669"/>
    <property type="project" value="InterPro"/>
</dbReference>
<evidence type="ECO:0000256" key="9">
    <source>
        <dbReference type="ARBA" id="ARBA00022741"/>
    </source>
</evidence>
<evidence type="ECO:0000256" key="13">
    <source>
        <dbReference type="ARBA" id="ARBA00023146"/>
    </source>
</evidence>
<evidence type="ECO:0000256" key="12">
    <source>
        <dbReference type="ARBA" id="ARBA00022917"/>
    </source>
</evidence>
<dbReference type="PANTHER" id="PTHR42780:SF1">
    <property type="entry name" value="ISOLEUCINE--TRNA LIGASE, CYTOPLASMIC"/>
    <property type="match status" value="1"/>
</dbReference>
<proteinExistence type="inferred from homology"/>
<evidence type="ECO:0000256" key="8">
    <source>
        <dbReference type="ARBA" id="ARBA00022723"/>
    </source>
</evidence>
<dbReference type="GO" id="GO:0005737">
    <property type="term" value="C:cytoplasm"/>
    <property type="evidence" value="ECO:0007669"/>
    <property type="project" value="UniProtKB-SubCell"/>
</dbReference>
<comment type="subunit">
    <text evidence="4">Monomer.</text>
</comment>
<evidence type="ECO:0000313" key="18">
    <source>
        <dbReference type="EMBL" id="OGY40984.1"/>
    </source>
</evidence>
<evidence type="ECO:0000256" key="11">
    <source>
        <dbReference type="ARBA" id="ARBA00022840"/>
    </source>
</evidence>
<dbReference type="Gene3D" id="3.90.740.10">
    <property type="entry name" value="Valyl/Leucyl/Isoleucyl-tRNA synthetase, editing domain"/>
    <property type="match status" value="1"/>
</dbReference>
<dbReference type="SUPFAM" id="SSF50677">
    <property type="entry name" value="ValRS/IleRS/LeuRS editing domain"/>
    <property type="match status" value="1"/>
</dbReference>
<evidence type="ECO:0000256" key="7">
    <source>
        <dbReference type="ARBA" id="ARBA00022598"/>
    </source>
</evidence>
<feature type="domain" description="Aminoacyl-tRNA synthetase class Ia" evidence="16">
    <location>
        <begin position="18"/>
        <end position="498"/>
    </location>
</feature>
<keyword evidence="6" id="KW-0963">Cytoplasm</keyword>
<comment type="catalytic activity">
    <reaction evidence="15">
        <text>tRNA(Ile) + L-isoleucine + ATP = L-isoleucyl-tRNA(Ile) + AMP + diphosphate</text>
        <dbReference type="Rhea" id="RHEA:11060"/>
        <dbReference type="Rhea" id="RHEA-COMP:9666"/>
        <dbReference type="Rhea" id="RHEA-COMP:9695"/>
        <dbReference type="ChEBI" id="CHEBI:30616"/>
        <dbReference type="ChEBI" id="CHEBI:33019"/>
        <dbReference type="ChEBI" id="CHEBI:58045"/>
        <dbReference type="ChEBI" id="CHEBI:78442"/>
        <dbReference type="ChEBI" id="CHEBI:78528"/>
        <dbReference type="ChEBI" id="CHEBI:456215"/>
        <dbReference type="EC" id="6.1.1.5"/>
    </reaction>
</comment>
<dbReference type="Pfam" id="PF00300">
    <property type="entry name" value="His_Phos_1"/>
    <property type="match status" value="1"/>
</dbReference>
<organism evidence="18 19">
    <name type="scientific">Candidatus Brennerbacteria bacterium RIFOXYD1_FULL_41_16</name>
    <dbReference type="NCBI Taxonomy" id="1797529"/>
    <lineage>
        <taxon>Bacteria</taxon>
        <taxon>Candidatus Brenneribacteriota</taxon>
    </lineage>
</organism>
<protein>
    <recommendedName>
        <fullName evidence="5">isoleucine--tRNA ligase</fullName>
        <ecNumber evidence="5">6.1.1.5</ecNumber>
    </recommendedName>
</protein>
<name>A0A1G1XM41_9BACT</name>
<dbReference type="AlphaFoldDB" id="A0A1G1XM41"/>
<evidence type="ECO:0000256" key="2">
    <source>
        <dbReference type="ARBA" id="ARBA00004496"/>
    </source>
</evidence>
<evidence type="ECO:0000256" key="1">
    <source>
        <dbReference type="ARBA" id="ARBA00001947"/>
    </source>
</evidence>
<evidence type="ECO:0000256" key="4">
    <source>
        <dbReference type="ARBA" id="ARBA00011245"/>
    </source>
</evidence>
<comment type="similarity">
    <text evidence="3">Belongs to the class-I aminoacyl-tRNA synthetase family. IleS type 2 subfamily.</text>
</comment>
<keyword evidence="11" id="KW-0067">ATP-binding</keyword>
<dbReference type="InterPro" id="IPR013078">
    <property type="entry name" value="His_Pase_superF_clade-1"/>
</dbReference>
<dbReference type="EC" id="6.1.1.5" evidence="5"/>
<evidence type="ECO:0000259" key="17">
    <source>
        <dbReference type="Pfam" id="PF08264"/>
    </source>
</evidence>
<dbReference type="FunFam" id="3.40.50.620:FF:000063">
    <property type="entry name" value="Isoleucine--tRNA ligase"/>
    <property type="match status" value="1"/>
</dbReference>
<dbReference type="GO" id="GO:0004822">
    <property type="term" value="F:isoleucine-tRNA ligase activity"/>
    <property type="evidence" value="ECO:0007669"/>
    <property type="project" value="UniProtKB-EC"/>
</dbReference>
<feature type="domain" description="Methionyl/Valyl/Leucyl/Isoleucyl-tRNA synthetase anticodon-binding" evidence="17">
    <location>
        <begin position="915"/>
        <end position="1066"/>
    </location>
</feature>
<dbReference type="Pfam" id="PF19302">
    <property type="entry name" value="DUF5915"/>
    <property type="match status" value="1"/>
</dbReference>
<evidence type="ECO:0000256" key="14">
    <source>
        <dbReference type="ARBA" id="ARBA00025217"/>
    </source>
</evidence>
<dbReference type="InterPro" id="IPR014729">
    <property type="entry name" value="Rossmann-like_a/b/a_fold"/>
</dbReference>
<keyword evidence="10" id="KW-0862">Zinc</keyword>
<dbReference type="InterPro" id="IPR009008">
    <property type="entry name" value="Val/Leu/Ile-tRNA-synth_edit"/>
</dbReference>
<dbReference type="GO" id="GO:0005524">
    <property type="term" value="F:ATP binding"/>
    <property type="evidence" value="ECO:0007669"/>
    <property type="project" value="UniProtKB-KW"/>
</dbReference>
<dbReference type="InterPro" id="IPR009080">
    <property type="entry name" value="tRNAsynth_Ia_anticodon-bd"/>
</dbReference>
<dbReference type="EMBL" id="MHHY01000003">
    <property type="protein sequence ID" value="OGY40984.1"/>
    <property type="molecule type" value="Genomic_DNA"/>
</dbReference>
<dbReference type="Gene3D" id="3.40.50.1240">
    <property type="entry name" value="Phosphoglycerate mutase-like"/>
    <property type="match status" value="1"/>
</dbReference>
<evidence type="ECO:0000256" key="10">
    <source>
        <dbReference type="ARBA" id="ARBA00022833"/>
    </source>
</evidence>
<dbReference type="Pfam" id="PF08264">
    <property type="entry name" value="Anticodon_1"/>
    <property type="match status" value="1"/>
</dbReference>
<evidence type="ECO:0000256" key="6">
    <source>
        <dbReference type="ARBA" id="ARBA00022490"/>
    </source>
</evidence>
<dbReference type="InterPro" id="IPR029033">
    <property type="entry name" value="His_PPase_superfam"/>
</dbReference>
<dbReference type="Gene3D" id="1.10.730.10">
    <property type="entry name" value="Isoleucyl-tRNA Synthetase, Domain 1"/>
    <property type="match status" value="1"/>
</dbReference>
<dbReference type="SMART" id="SM00855">
    <property type="entry name" value="PGAM"/>
    <property type="match status" value="1"/>
</dbReference>
<comment type="caution">
    <text evidence="18">The sequence shown here is derived from an EMBL/GenBank/DDBJ whole genome shotgun (WGS) entry which is preliminary data.</text>
</comment>
<keyword evidence="8" id="KW-0479">Metal-binding</keyword>
<gene>
    <name evidence="18" type="ORF">A2570_00640</name>
</gene>
<dbReference type="InterPro" id="IPR013155">
    <property type="entry name" value="M/V/L/I-tRNA-synth_anticd-bd"/>
</dbReference>
<keyword evidence="7" id="KW-0436">Ligase</keyword>
<evidence type="ECO:0000259" key="16">
    <source>
        <dbReference type="Pfam" id="PF00133"/>
    </source>
</evidence>
<dbReference type="InterPro" id="IPR002301">
    <property type="entry name" value="Ile-tRNA-ligase"/>
</dbReference>
<dbReference type="GO" id="GO:0006428">
    <property type="term" value="P:isoleucyl-tRNA aminoacylation"/>
    <property type="evidence" value="ECO:0007669"/>
    <property type="project" value="InterPro"/>
</dbReference>
<dbReference type="PRINTS" id="PR00984">
    <property type="entry name" value="TRNASYNTHILE"/>
</dbReference>
<dbReference type="InterPro" id="IPR002300">
    <property type="entry name" value="aa-tRNA-synth_Ia"/>
</dbReference>
<keyword evidence="13" id="KW-0030">Aminoacyl-tRNA synthetase</keyword>